<evidence type="ECO:0000313" key="5">
    <source>
        <dbReference type="Proteomes" id="UP000231451"/>
    </source>
</evidence>
<dbReference type="GO" id="GO:0004556">
    <property type="term" value="F:alpha-amylase activity"/>
    <property type="evidence" value="ECO:0007669"/>
    <property type="project" value="TreeGrafter"/>
</dbReference>
<dbReference type="EMBL" id="PEBK01000004">
    <property type="protein sequence ID" value="PJM75305.1"/>
    <property type="molecule type" value="Genomic_DNA"/>
</dbReference>
<dbReference type="Proteomes" id="UP000231451">
    <property type="component" value="Unassembled WGS sequence"/>
</dbReference>
<dbReference type="SUPFAM" id="SSF51445">
    <property type="entry name" value="(Trans)glycosidases"/>
    <property type="match status" value="1"/>
</dbReference>
<comment type="caution">
    <text evidence="4">The sequence shown here is derived from an EMBL/GenBank/DDBJ whole genome shotgun (WGS) entry which is preliminary data.</text>
</comment>
<dbReference type="AlphaFoldDB" id="A0A2M9HES0"/>
<keyword evidence="5" id="KW-1185">Reference proteome</keyword>
<dbReference type="RefSeq" id="WP_100512723.1">
    <property type="nucleotide sequence ID" value="NZ_PEBK01000004.1"/>
</dbReference>
<name>A0A2M9HES0_9BIFI</name>
<dbReference type="PANTHER" id="PTHR10357">
    <property type="entry name" value="ALPHA-AMYLASE FAMILY MEMBER"/>
    <property type="match status" value="1"/>
</dbReference>
<gene>
    <name evidence="4" type="ORF">CSQ87_04620</name>
</gene>
<organism evidence="4 5">
    <name type="scientific">Bifidobacterium simiarum</name>
    <dbReference type="NCBI Taxonomy" id="2045441"/>
    <lineage>
        <taxon>Bacteria</taxon>
        <taxon>Bacillati</taxon>
        <taxon>Actinomycetota</taxon>
        <taxon>Actinomycetes</taxon>
        <taxon>Bifidobacteriales</taxon>
        <taxon>Bifidobacteriaceae</taxon>
        <taxon>Bifidobacterium</taxon>
    </lineage>
</organism>
<dbReference type="Pfam" id="PF00128">
    <property type="entry name" value="Alpha-amylase"/>
    <property type="match status" value="1"/>
</dbReference>
<dbReference type="Gene3D" id="3.90.400.10">
    <property type="entry name" value="Oligo-1,6-glucosidase, Domain 2"/>
    <property type="match status" value="1"/>
</dbReference>
<sequence length="623" mass="69982">MTLNNEHDDWWKQAVVYQVYPRSFRDTNGDGLGDIAGVTERMDYLKTLGVDAIWLSPFYPSELHDGGYDVIDYRNVDPRLGTMDDFDAMVAAAHRAGIKVVVDIVPNHSADKHVWFQEALKAGRGSAARERYIFREGRGEHGELPPNDWESIFGGPAWERVDDGQWYLHLFAKQQPDLNWKNPEVHEDFRKTLRFWSDHGTDGFRVDVAHGMAKDLESKPLEELGHWSTLDQFNPNGDNPLFDRAEVHDIYREWRKVFNEYDPPRFAVAEAWIAPEHQALYASPDELGQVFNFEFAKADWDRDAMRTAIEEGLASADRSGSTTTWVMNNHDVPRSASRYALPQVKTHVYHQMAQAWLLRNGDLFDEDRALGTRRARAAALMELGLPGAAYIYQGEELGLFEVANIPWDRLEDPYSRTSRHQFAVKGRDGCRVPLPWKAADTPRIAAWSDQAIGSSTDDNADGRNASLWKFGDGATGSFGFSDDRTDGSPAAEPHLPQPLWFKDFAADTESDDPQSMLNLYRRALDIRQRLLTPTGDISLMWMDDEITAANTAEAAESTIAYSRPTADGRRLISVTNFGDKPIALPAGEIVLSSIDLSSAGLSPDGDHAEDGRLPQDATVWLLG</sequence>
<dbReference type="Gene3D" id="3.20.20.80">
    <property type="entry name" value="Glycosidases"/>
    <property type="match status" value="1"/>
</dbReference>
<proteinExistence type="inferred from homology"/>
<comment type="similarity">
    <text evidence="1">Belongs to the glycosyl hydrolase 13 family.</text>
</comment>
<dbReference type="FunFam" id="3.90.400.10:FF:000001">
    <property type="entry name" value="Maltase A3, isoform A"/>
    <property type="match status" value="1"/>
</dbReference>
<dbReference type="CDD" id="cd11332">
    <property type="entry name" value="AmyAc_OligoGlu_TS"/>
    <property type="match status" value="1"/>
</dbReference>
<dbReference type="SMART" id="SM00642">
    <property type="entry name" value="Aamy"/>
    <property type="match status" value="1"/>
</dbReference>
<evidence type="ECO:0000313" key="4">
    <source>
        <dbReference type="EMBL" id="PJM75305.1"/>
    </source>
</evidence>
<dbReference type="GO" id="GO:0009313">
    <property type="term" value="P:oligosaccharide catabolic process"/>
    <property type="evidence" value="ECO:0007669"/>
    <property type="project" value="TreeGrafter"/>
</dbReference>
<evidence type="ECO:0000256" key="1">
    <source>
        <dbReference type="ARBA" id="ARBA00008061"/>
    </source>
</evidence>
<feature type="domain" description="Glycosyl hydrolase family 13 catalytic" evidence="3">
    <location>
        <begin position="18"/>
        <end position="431"/>
    </location>
</feature>
<dbReference type="InterPro" id="IPR006047">
    <property type="entry name" value="GH13_cat_dom"/>
</dbReference>
<dbReference type="InterPro" id="IPR045857">
    <property type="entry name" value="O16G_dom_2"/>
</dbReference>
<keyword evidence="2" id="KW-0325">Glycoprotein</keyword>
<dbReference type="OrthoDB" id="9043248at2"/>
<evidence type="ECO:0000256" key="2">
    <source>
        <dbReference type="ARBA" id="ARBA00023180"/>
    </source>
</evidence>
<protein>
    <submittedName>
        <fullName evidence="4">Alpha-amylase</fullName>
    </submittedName>
</protein>
<evidence type="ECO:0000259" key="3">
    <source>
        <dbReference type="SMART" id="SM00642"/>
    </source>
</evidence>
<accession>A0A2M9HES0</accession>
<dbReference type="PANTHER" id="PTHR10357:SF179">
    <property type="entry name" value="NEUTRAL AND BASIC AMINO ACID TRANSPORT PROTEIN RBAT"/>
    <property type="match status" value="1"/>
</dbReference>
<dbReference type="InterPro" id="IPR017853">
    <property type="entry name" value="GH"/>
</dbReference>
<reference evidence="4 5" key="1">
    <citation type="submission" date="2017-10" db="EMBL/GenBank/DDBJ databases">
        <title>Draft genome sequences of strains TRE 1, TRE 9, TRE H and TRI 7, isolated from tamarins, belonging to four potential novel Bifidobacterium species.</title>
        <authorList>
            <person name="Mattarelli P."/>
            <person name="Modesto M."/>
            <person name="Puglisi E."/>
            <person name="Morelli L."/>
            <person name="Spezio C."/>
            <person name="Bonetti A."/>
            <person name="Sandri C."/>
        </authorList>
    </citation>
    <scope>NUCLEOTIDE SEQUENCE [LARGE SCALE GENOMIC DNA]</scope>
    <source>
        <strain evidence="5">TRI7</strain>
    </source>
</reference>